<feature type="coiled-coil region" evidence="1">
    <location>
        <begin position="211"/>
        <end position="240"/>
    </location>
</feature>
<evidence type="ECO:0008006" key="5">
    <source>
        <dbReference type="Google" id="ProtNLM"/>
    </source>
</evidence>
<gene>
    <name evidence="3" type="ORF">C4541_01465</name>
</gene>
<dbReference type="Proteomes" id="UP000266426">
    <property type="component" value="Unassembled WGS sequence"/>
</dbReference>
<protein>
    <recommendedName>
        <fullName evidence="5">DUF5667 domain-containing protein</fullName>
    </recommendedName>
</protein>
<evidence type="ECO:0000313" key="4">
    <source>
        <dbReference type="Proteomes" id="UP000266426"/>
    </source>
</evidence>
<evidence type="ECO:0000256" key="1">
    <source>
        <dbReference type="SAM" id="Coils"/>
    </source>
</evidence>
<evidence type="ECO:0000256" key="2">
    <source>
        <dbReference type="SAM" id="SignalP"/>
    </source>
</evidence>
<comment type="caution">
    <text evidence="3">The sequence shown here is derived from an EMBL/GenBank/DDBJ whole genome shotgun (WGS) entry which is preliminary data.</text>
</comment>
<sequence length="354" mass="40772">MKKSSSVYVFVILMFSLSSVCMAQDSAPEEVMPDNTGNEQVLAEQSNDTRVMMDNEGVIIILGGEATAPESENDTDVSVSEEITDLDDGYVDNDTLYDDELKALEDLGFEALLESMPDQYVPVIAEEENDTIESLTRKKSKLQLEVAVAPADIILLANGESVEGVIRTSTDEIVSIETETGLSVYRLEEIDYIDEMDEKSRFYLLHKLEELHEINRKLVRIKLEREKQKLEQAQQKQEYVDIVVGMESGDLFALSTERLEKIIKEFAQFSPEYWRYYHRRPDAMKALLQLKRLKRYAHPEVGNIIDLYIRAFEAKVQELREGEESLVRSQYKNSYEQNFRQAERRRITALNPEQ</sequence>
<proteinExistence type="predicted"/>
<organism evidence="3 4">
    <name type="scientific">Candidatus Auribacter fodinae</name>
    <dbReference type="NCBI Taxonomy" id="2093366"/>
    <lineage>
        <taxon>Bacteria</taxon>
        <taxon>Pseudomonadati</taxon>
        <taxon>Candidatus Auribacterota</taxon>
        <taxon>Candidatus Auribacteria</taxon>
        <taxon>Candidatus Auribacterales</taxon>
        <taxon>Candidatus Auribacteraceae</taxon>
        <taxon>Candidatus Auribacter</taxon>
    </lineage>
</organism>
<accession>A0A3A4RGH5</accession>
<keyword evidence="2" id="KW-0732">Signal</keyword>
<feature type="signal peptide" evidence="2">
    <location>
        <begin position="1"/>
        <end position="23"/>
    </location>
</feature>
<feature type="chain" id="PRO_5017428552" description="DUF5667 domain-containing protein" evidence="2">
    <location>
        <begin position="24"/>
        <end position="354"/>
    </location>
</feature>
<reference evidence="3 4" key="1">
    <citation type="journal article" date="2017" name="ISME J.">
        <title>Energy and carbon metabolisms in a deep terrestrial subsurface fluid microbial community.</title>
        <authorList>
            <person name="Momper L."/>
            <person name="Jungbluth S.P."/>
            <person name="Lee M.D."/>
            <person name="Amend J.P."/>
        </authorList>
    </citation>
    <scope>NUCLEOTIDE SEQUENCE [LARGE SCALE GENOMIC DNA]</scope>
    <source>
        <strain evidence="3">SURF_26</strain>
    </source>
</reference>
<evidence type="ECO:0000313" key="3">
    <source>
        <dbReference type="EMBL" id="RJP61694.1"/>
    </source>
</evidence>
<keyword evidence="1" id="KW-0175">Coiled coil</keyword>
<name>A0A3A4RGH5_9BACT</name>
<dbReference type="AlphaFoldDB" id="A0A3A4RGH5"/>
<dbReference type="EMBL" id="QZJZ01000010">
    <property type="protein sequence ID" value="RJP61694.1"/>
    <property type="molecule type" value="Genomic_DNA"/>
</dbReference>